<reference evidence="1" key="2">
    <citation type="submission" date="2024-05" db="EMBL/GenBank/DDBJ databases">
        <title>Identification and characterization of horizontal gene transfer across gut microbiota members of farm animals based on homology search.</title>
        <authorList>
            <person name="Schwarzerova J."/>
            <person name="Nykrynova M."/>
            <person name="Jureckova K."/>
            <person name="Cejkova D."/>
            <person name="Rychlik I."/>
        </authorList>
    </citation>
    <scope>NUCLEOTIDE SEQUENCE</scope>
    <source>
        <strain evidence="1">84_SSukc20</strain>
    </source>
</reference>
<name>A0ABT7XBA8_9BACE</name>
<gene>
    <name evidence="1" type="ORF">QVO10_18660</name>
</gene>
<dbReference type="RefSeq" id="WP_301935347.1">
    <property type="nucleotide sequence ID" value="NZ_JAUEII010000137.1"/>
</dbReference>
<keyword evidence="2" id="KW-1185">Reference proteome</keyword>
<feature type="non-terminal residue" evidence="1">
    <location>
        <position position="72"/>
    </location>
</feature>
<dbReference type="Proteomes" id="UP001167871">
    <property type="component" value="Unassembled WGS sequence"/>
</dbReference>
<dbReference type="EMBL" id="JAUEII010000137">
    <property type="protein sequence ID" value="MDN0051358.1"/>
    <property type="molecule type" value="Genomic_DNA"/>
</dbReference>
<evidence type="ECO:0000313" key="2">
    <source>
        <dbReference type="Proteomes" id="UP001167871"/>
    </source>
</evidence>
<evidence type="ECO:0000313" key="1">
    <source>
        <dbReference type="EMBL" id="MDN0051358.1"/>
    </source>
</evidence>
<reference evidence="1" key="1">
    <citation type="submission" date="2023-06" db="EMBL/GenBank/DDBJ databases">
        <authorList>
            <person name="Zeman M."/>
            <person name="Kubasova T."/>
            <person name="Jahodarova E."/>
            <person name="Nykrynova M."/>
            <person name="Rychlik I."/>
        </authorList>
    </citation>
    <scope>NUCLEOTIDE SEQUENCE</scope>
    <source>
        <strain evidence="1">84_SSukc20</strain>
    </source>
</reference>
<sequence>MYRPGCGGSTCDSKMRFCFPLFSIAANLSLHPYVSRMGIGLSETVRHAFLPYASQDLLAFNTLNHNDAISSG</sequence>
<comment type="caution">
    <text evidence="1">The sequence shown here is derived from an EMBL/GenBank/DDBJ whole genome shotgun (WGS) entry which is preliminary data.</text>
</comment>
<protein>
    <submittedName>
        <fullName evidence="1">Uncharacterized protein</fullName>
    </submittedName>
</protein>
<organism evidence="1 2">
    <name type="scientific">Bacteroides gallinaceum</name>
    <dbReference type="NCBI Taxonomy" id="1462571"/>
    <lineage>
        <taxon>Bacteria</taxon>
        <taxon>Pseudomonadati</taxon>
        <taxon>Bacteroidota</taxon>
        <taxon>Bacteroidia</taxon>
        <taxon>Bacteroidales</taxon>
        <taxon>Bacteroidaceae</taxon>
        <taxon>Bacteroides</taxon>
    </lineage>
</organism>
<accession>A0ABT7XBA8</accession>
<proteinExistence type="predicted"/>